<feature type="coiled-coil region" evidence="1">
    <location>
        <begin position="32"/>
        <end position="59"/>
    </location>
</feature>
<name>A0A1B0CRB7_LUTLO</name>
<feature type="compositionally biased region" description="Polar residues" evidence="2">
    <location>
        <begin position="159"/>
        <end position="169"/>
    </location>
</feature>
<sequence length="709" mass="80254">MSQGQMQITQQQMQMTQQQMPQQQMTPQQMQLNQQQMQINQQQMQINQQQMQMSQQQIQMTPQQMQVTQQQLQMHQQQMQMQMQMPQQQMQMPQQQQIQMPPQQQLPQQIQKQQQQVPKPQQQQPVQQLPQQQMPQAQQPQMPQQQMQQSQPQQQQLQRQTSGTATPVQETAPKPKQPKTRRPNKSSERPKLQVTEVVNGTVHCVLENRLNTITFKFDVSDMNPEEIANNLMSQQLLLENQYAYFMELIRDVVRQLKNNPNQLPQPIQPRRNIDKVRHASLTRQRPTFKVHHRHRSRDETSTTSSLTQMFDPQIISHEPLQAGFFVRCDDPHTSGTTGSDESVGSGEHDRQDDAISRKTSTASECTLSSSEYTPENTVVGGVDEEKGAAVAATPMVRKVSRFTVTPLEGVVAADDVDEAPPEVAPEAPTTRPVGPEHINTLEQLKIELENITHAHVPAIVKHKDVSVQGGASDQATPNIDREEVHGPEEMCQSPMTEGTLLPAEAPPQRVVTPRSDSPAREELPTKEATPIVSPTEEAEPPKQMDVVKTPQPSAETPPEEMKKPEPVRKVSRFQVSTVKEVKPQVTPVEATPPNDGDTLTRQHSCNHLPLGVPVSGACTIPIVSLPPIGATEEQDRVALQPQFSGDTELKRNLDVAKTNLSKMQLEAKSRQQLQLLLSRQHLEEEELRLRHFMELEKFQKSVAAQMEQE</sequence>
<feature type="compositionally biased region" description="Low complexity" evidence="2">
    <location>
        <begin position="78"/>
        <end position="158"/>
    </location>
</feature>
<dbReference type="EMBL" id="AJWK01024568">
    <property type="status" value="NOT_ANNOTATED_CDS"/>
    <property type="molecule type" value="Genomic_DNA"/>
</dbReference>
<dbReference type="PANTHER" id="PTHR17571:SF34">
    <property type="entry name" value="ACROSOMAL PROTEIN SP-10"/>
    <property type="match status" value="1"/>
</dbReference>
<reference evidence="4" key="1">
    <citation type="submission" date="2020-05" db="UniProtKB">
        <authorList>
            <consortium name="EnsemblMetazoa"/>
        </authorList>
    </citation>
    <scope>IDENTIFICATION</scope>
    <source>
        <strain evidence="4">Jacobina</strain>
    </source>
</reference>
<dbReference type="InterPro" id="IPR056865">
    <property type="entry name" value="CCTL2_WNK"/>
</dbReference>
<feature type="compositionally biased region" description="Basic and acidic residues" evidence="2">
    <location>
        <begin position="346"/>
        <end position="356"/>
    </location>
</feature>
<feature type="region of interest" description="Disordered" evidence="2">
    <location>
        <begin position="284"/>
        <end position="305"/>
    </location>
</feature>
<protein>
    <recommendedName>
        <fullName evidence="3">Serine/threonine-protein kinase WNK CCTL2 domain-containing protein</fullName>
    </recommendedName>
</protein>
<keyword evidence="5" id="KW-1185">Reference proteome</keyword>
<keyword evidence="1" id="KW-0175">Coiled coil</keyword>
<dbReference type="EMBL" id="AJWK01024567">
    <property type="status" value="NOT_ANNOTATED_CDS"/>
    <property type="molecule type" value="Genomic_DNA"/>
</dbReference>
<dbReference type="EnsemblMetazoa" id="LLOJ007415-RA">
    <property type="protein sequence ID" value="LLOJ007415-PA"/>
    <property type="gene ID" value="LLOJ007415"/>
</dbReference>
<feature type="domain" description="Serine/threonine-protein kinase WNK CCTL2" evidence="3">
    <location>
        <begin position="190"/>
        <end position="262"/>
    </location>
</feature>
<evidence type="ECO:0000313" key="4">
    <source>
        <dbReference type="EnsemblMetazoa" id="LLOJ007415-PA"/>
    </source>
</evidence>
<dbReference type="InterPro" id="IPR052671">
    <property type="entry name" value="Acrosomal_SP-10-like"/>
</dbReference>
<feature type="compositionally biased region" description="Polar residues" evidence="2">
    <location>
        <begin position="357"/>
        <end position="373"/>
    </location>
</feature>
<dbReference type="Proteomes" id="UP000092461">
    <property type="component" value="Unassembled WGS sequence"/>
</dbReference>
<dbReference type="PANTHER" id="PTHR17571">
    <property type="entry name" value="URINARY PROTEIN RUP /ACROSOMAL PROTEIN SP-10"/>
    <property type="match status" value="1"/>
</dbReference>
<feature type="compositionally biased region" description="Basic and acidic residues" evidence="2">
    <location>
        <begin position="479"/>
        <end position="488"/>
    </location>
</feature>
<dbReference type="Pfam" id="PF24889">
    <property type="entry name" value="CCTL2_WNK"/>
    <property type="match status" value="1"/>
</dbReference>
<feature type="region of interest" description="Disordered" evidence="2">
    <location>
        <begin position="464"/>
        <end position="566"/>
    </location>
</feature>
<feature type="region of interest" description="Disordered" evidence="2">
    <location>
        <begin position="1"/>
        <end position="31"/>
    </location>
</feature>
<evidence type="ECO:0000313" key="5">
    <source>
        <dbReference type="Proteomes" id="UP000092461"/>
    </source>
</evidence>
<proteinExistence type="predicted"/>
<feature type="region of interest" description="Disordered" evidence="2">
    <location>
        <begin position="78"/>
        <end position="193"/>
    </location>
</feature>
<dbReference type="VEuPathDB" id="VectorBase:LLOJ007415"/>
<feature type="region of interest" description="Disordered" evidence="2">
    <location>
        <begin position="328"/>
        <end position="373"/>
    </location>
</feature>
<feature type="compositionally biased region" description="Polar residues" evidence="2">
    <location>
        <begin position="333"/>
        <end position="342"/>
    </location>
</feature>
<dbReference type="VEuPathDB" id="VectorBase:LLONM1_002571"/>
<feature type="compositionally biased region" description="Basic residues" evidence="2">
    <location>
        <begin position="286"/>
        <end position="295"/>
    </location>
</feature>
<dbReference type="AlphaFoldDB" id="A0A1B0CRB7"/>
<dbReference type="Gene3D" id="3.10.20.90">
    <property type="entry name" value="Phosphatidylinositol 3-kinase Catalytic Subunit, Chain A, domain 1"/>
    <property type="match status" value="1"/>
</dbReference>
<evidence type="ECO:0000256" key="2">
    <source>
        <dbReference type="SAM" id="MobiDB-lite"/>
    </source>
</evidence>
<accession>A0A1B0CRB7</accession>
<evidence type="ECO:0000259" key="3">
    <source>
        <dbReference type="Pfam" id="PF24889"/>
    </source>
</evidence>
<organism evidence="4 5">
    <name type="scientific">Lutzomyia longipalpis</name>
    <name type="common">Sand fly</name>
    <dbReference type="NCBI Taxonomy" id="7200"/>
    <lineage>
        <taxon>Eukaryota</taxon>
        <taxon>Metazoa</taxon>
        <taxon>Ecdysozoa</taxon>
        <taxon>Arthropoda</taxon>
        <taxon>Hexapoda</taxon>
        <taxon>Insecta</taxon>
        <taxon>Pterygota</taxon>
        <taxon>Neoptera</taxon>
        <taxon>Endopterygota</taxon>
        <taxon>Diptera</taxon>
        <taxon>Nematocera</taxon>
        <taxon>Psychodoidea</taxon>
        <taxon>Psychodidae</taxon>
        <taxon>Lutzomyia</taxon>
        <taxon>Lutzomyia</taxon>
    </lineage>
</organism>
<evidence type="ECO:0000256" key="1">
    <source>
        <dbReference type="SAM" id="Coils"/>
    </source>
</evidence>